<feature type="transmembrane region" description="Helical" evidence="2">
    <location>
        <begin position="234"/>
        <end position="254"/>
    </location>
</feature>
<dbReference type="InterPro" id="IPR011701">
    <property type="entry name" value="MFS"/>
</dbReference>
<evidence type="ECO:0000313" key="4">
    <source>
        <dbReference type="Proteomes" id="UP000821853"/>
    </source>
</evidence>
<dbReference type="InterPro" id="IPR036259">
    <property type="entry name" value="MFS_trans_sf"/>
</dbReference>
<dbReference type="OrthoDB" id="6499973at2759"/>
<evidence type="ECO:0008006" key="5">
    <source>
        <dbReference type="Google" id="ProtNLM"/>
    </source>
</evidence>
<dbReference type="PANTHER" id="PTHR11360">
    <property type="entry name" value="MONOCARBOXYLATE TRANSPORTER"/>
    <property type="match status" value="1"/>
</dbReference>
<keyword evidence="2" id="KW-0812">Transmembrane</keyword>
<organism evidence="3 4">
    <name type="scientific">Haemaphysalis longicornis</name>
    <name type="common">Bush tick</name>
    <dbReference type="NCBI Taxonomy" id="44386"/>
    <lineage>
        <taxon>Eukaryota</taxon>
        <taxon>Metazoa</taxon>
        <taxon>Ecdysozoa</taxon>
        <taxon>Arthropoda</taxon>
        <taxon>Chelicerata</taxon>
        <taxon>Arachnida</taxon>
        <taxon>Acari</taxon>
        <taxon>Parasitiformes</taxon>
        <taxon>Ixodida</taxon>
        <taxon>Ixodoidea</taxon>
        <taxon>Ixodidae</taxon>
        <taxon>Haemaphysalinae</taxon>
        <taxon>Haemaphysalis</taxon>
    </lineage>
</organism>
<feature type="transmembrane region" description="Helical" evidence="2">
    <location>
        <begin position="358"/>
        <end position="378"/>
    </location>
</feature>
<gene>
    <name evidence="3" type="ORF">HPB48_011128</name>
</gene>
<protein>
    <recommendedName>
        <fullName evidence="5">Monocarboxylate transporter</fullName>
    </recommendedName>
</protein>
<dbReference type="Gene3D" id="1.20.1250.20">
    <property type="entry name" value="MFS general substrate transporter like domains"/>
    <property type="match status" value="2"/>
</dbReference>
<keyword evidence="4" id="KW-1185">Reference proteome</keyword>
<feature type="transmembrane region" description="Helical" evidence="2">
    <location>
        <begin position="94"/>
        <end position="113"/>
    </location>
</feature>
<dbReference type="VEuPathDB" id="VectorBase:HLOH_045187"/>
<name>A0A9J6GTC2_HAELO</name>
<dbReference type="InterPro" id="IPR050327">
    <property type="entry name" value="Proton-linked_MCT"/>
</dbReference>
<proteinExistence type="predicted"/>
<evidence type="ECO:0000313" key="3">
    <source>
        <dbReference type="EMBL" id="KAH9377599.1"/>
    </source>
</evidence>
<feature type="transmembrane region" description="Helical" evidence="2">
    <location>
        <begin position="20"/>
        <end position="49"/>
    </location>
</feature>
<dbReference type="EMBL" id="JABSTR010000008">
    <property type="protein sequence ID" value="KAH9377599.1"/>
    <property type="molecule type" value="Genomic_DNA"/>
</dbReference>
<feature type="transmembrane region" description="Helical" evidence="2">
    <location>
        <begin position="299"/>
        <end position="319"/>
    </location>
</feature>
<accession>A0A9J6GTC2</accession>
<sequence>MLRAFVLRTAITHNYKKDIIHIFASFLLSLSSCLGLFTGVGMGFVECIVSVAISTCFQKRRGIAMGIKDVGCTLSALVFPKILSLLTAEYTLRGALGICGALCMNVTALVLILRRNPFTIRHRDSSRKAPAEKPSPQTEELLNSSAEKCTQSERAEIVTKNSSGNELQNTVFFSCGGNDSAPTVQTLKVGNQASQSGKEAVFVLEHDGSSKCDLQTIQKENGSKLQKRWWRPRFYAVVFQFVIIQYVAVVMRSVNVDYALDKGSELSQAELTVTYCAATDIAGRTAVMMLADCAGLSRTFVACVAMFCYSALTIALRYATGFGSFLALYMCLSMTHASLMTLMLVLVADHFGSNRIAFVWGVSGLLSTPLLLATPSITGKYETMLNRRVK</sequence>
<feature type="transmembrane region" description="Helical" evidence="2">
    <location>
        <begin position="326"/>
        <end position="346"/>
    </location>
</feature>
<dbReference type="PANTHER" id="PTHR11360:SF303">
    <property type="entry name" value="MAJOR FACILITATOR SUPERFAMILY (MFS) PROFILE DOMAIN-CONTAINING PROTEIN"/>
    <property type="match status" value="1"/>
</dbReference>
<dbReference type="Pfam" id="PF07690">
    <property type="entry name" value="MFS_1"/>
    <property type="match status" value="1"/>
</dbReference>
<dbReference type="SUPFAM" id="SSF103473">
    <property type="entry name" value="MFS general substrate transporter"/>
    <property type="match status" value="1"/>
</dbReference>
<dbReference type="Proteomes" id="UP000821853">
    <property type="component" value="Unassembled WGS sequence"/>
</dbReference>
<evidence type="ECO:0000256" key="1">
    <source>
        <dbReference type="SAM" id="MobiDB-lite"/>
    </source>
</evidence>
<dbReference type="GO" id="GO:0008028">
    <property type="term" value="F:monocarboxylic acid transmembrane transporter activity"/>
    <property type="evidence" value="ECO:0007669"/>
    <property type="project" value="TreeGrafter"/>
</dbReference>
<keyword evidence="2" id="KW-0472">Membrane</keyword>
<dbReference type="AlphaFoldDB" id="A0A9J6GTC2"/>
<dbReference type="PROSITE" id="PS51257">
    <property type="entry name" value="PROKAR_LIPOPROTEIN"/>
    <property type="match status" value="1"/>
</dbReference>
<reference evidence="3 4" key="1">
    <citation type="journal article" date="2020" name="Cell">
        <title>Large-Scale Comparative Analyses of Tick Genomes Elucidate Their Genetic Diversity and Vector Capacities.</title>
        <authorList>
            <consortium name="Tick Genome and Microbiome Consortium (TIGMIC)"/>
            <person name="Jia N."/>
            <person name="Wang J."/>
            <person name="Shi W."/>
            <person name="Du L."/>
            <person name="Sun Y."/>
            <person name="Zhan W."/>
            <person name="Jiang J.F."/>
            <person name="Wang Q."/>
            <person name="Zhang B."/>
            <person name="Ji P."/>
            <person name="Bell-Sakyi L."/>
            <person name="Cui X.M."/>
            <person name="Yuan T.T."/>
            <person name="Jiang B.G."/>
            <person name="Yang W.F."/>
            <person name="Lam T.T."/>
            <person name="Chang Q.C."/>
            <person name="Ding S.J."/>
            <person name="Wang X.J."/>
            <person name="Zhu J.G."/>
            <person name="Ruan X.D."/>
            <person name="Zhao L."/>
            <person name="Wei J.T."/>
            <person name="Ye R.Z."/>
            <person name="Que T.C."/>
            <person name="Du C.H."/>
            <person name="Zhou Y.H."/>
            <person name="Cheng J.X."/>
            <person name="Dai P.F."/>
            <person name="Guo W.B."/>
            <person name="Han X.H."/>
            <person name="Huang E.J."/>
            <person name="Li L.F."/>
            <person name="Wei W."/>
            <person name="Gao Y.C."/>
            <person name="Liu J.Z."/>
            <person name="Shao H.Z."/>
            <person name="Wang X."/>
            <person name="Wang C.C."/>
            <person name="Yang T.C."/>
            <person name="Huo Q.B."/>
            <person name="Li W."/>
            <person name="Chen H.Y."/>
            <person name="Chen S.E."/>
            <person name="Zhou L.G."/>
            <person name="Ni X.B."/>
            <person name="Tian J.H."/>
            <person name="Sheng Y."/>
            <person name="Liu T."/>
            <person name="Pan Y.S."/>
            <person name="Xia L.Y."/>
            <person name="Li J."/>
            <person name="Zhao F."/>
            <person name="Cao W.C."/>
        </authorList>
    </citation>
    <scope>NUCLEOTIDE SEQUENCE [LARGE SCALE GENOMIC DNA]</scope>
    <source>
        <strain evidence="3">HaeL-2018</strain>
    </source>
</reference>
<feature type="compositionally biased region" description="Polar residues" evidence="1">
    <location>
        <begin position="135"/>
        <end position="147"/>
    </location>
</feature>
<feature type="region of interest" description="Disordered" evidence="1">
    <location>
        <begin position="123"/>
        <end position="147"/>
    </location>
</feature>
<comment type="caution">
    <text evidence="3">The sequence shown here is derived from an EMBL/GenBank/DDBJ whole genome shotgun (WGS) entry which is preliminary data.</text>
</comment>
<evidence type="ECO:0000256" key="2">
    <source>
        <dbReference type="SAM" id="Phobius"/>
    </source>
</evidence>
<keyword evidence="2" id="KW-1133">Transmembrane helix</keyword>